<reference evidence="2 3" key="1">
    <citation type="submission" date="2015-08" db="EMBL/GenBank/DDBJ databases">
        <authorList>
            <person name="Babu N.S."/>
            <person name="Beckwith C.J."/>
            <person name="Beseler K.G."/>
            <person name="Brison A."/>
            <person name="Carone J.V."/>
            <person name="Caskin T.P."/>
            <person name="Diamond M."/>
            <person name="Durham M.E."/>
            <person name="Foxe J.M."/>
            <person name="Go M."/>
            <person name="Henderson B.A."/>
            <person name="Jones I.B."/>
            <person name="McGettigan J.A."/>
            <person name="Micheletti S.J."/>
            <person name="Nasrallah M.E."/>
            <person name="Ortiz D."/>
            <person name="Piller C.R."/>
            <person name="Privatt S.R."/>
            <person name="Schneider S.L."/>
            <person name="Sharp S."/>
            <person name="Smith T.C."/>
            <person name="Stanton J.D."/>
            <person name="Ullery H.E."/>
            <person name="Wilson R.J."/>
            <person name="Serrano M.G."/>
            <person name="Buck G."/>
            <person name="Lee V."/>
            <person name="Wang Y."/>
            <person name="Carvalho R."/>
            <person name="Voegtly L."/>
            <person name="Shi R."/>
            <person name="Duckworth R."/>
            <person name="Johnson A."/>
            <person name="Loviza R."/>
            <person name="Walstead R."/>
            <person name="Shah Z."/>
            <person name="Kiflezghi M."/>
            <person name="Wade K."/>
            <person name="Ball S.L."/>
            <person name="Bradley K.W."/>
            <person name="Asai D.J."/>
            <person name="Bowman C.A."/>
            <person name="Russell D.A."/>
            <person name="Pope W.H."/>
            <person name="Jacobs-Sera D."/>
            <person name="Hendrix R.W."/>
            <person name="Hatfull G.F."/>
        </authorList>
    </citation>
    <scope>NUCLEOTIDE SEQUENCE [LARGE SCALE GENOMIC DNA]</scope>
    <source>
        <strain evidence="2 3">DSM 27648</strain>
    </source>
</reference>
<feature type="signal peptide" evidence="1">
    <location>
        <begin position="1"/>
        <end position="32"/>
    </location>
</feature>
<dbReference type="EMBL" id="CP012333">
    <property type="protein sequence ID" value="AKU99608.1"/>
    <property type="molecule type" value="Genomic_DNA"/>
</dbReference>
<dbReference type="AlphaFoldDB" id="A0A0K1Q1F3"/>
<dbReference type="Proteomes" id="UP000064967">
    <property type="component" value="Chromosome"/>
</dbReference>
<evidence type="ECO:0000256" key="1">
    <source>
        <dbReference type="SAM" id="SignalP"/>
    </source>
</evidence>
<evidence type="ECO:0000313" key="2">
    <source>
        <dbReference type="EMBL" id="AKU99608.1"/>
    </source>
</evidence>
<keyword evidence="1" id="KW-0732">Signal</keyword>
<gene>
    <name evidence="2" type="ORF">AKJ09_06272</name>
</gene>
<organism evidence="2 3">
    <name type="scientific">Labilithrix luteola</name>
    <dbReference type="NCBI Taxonomy" id="1391654"/>
    <lineage>
        <taxon>Bacteria</taxon>
        <taxon>Pseudomonadati</taxon>
        <taxon>Myxococcota</taxon>
        <taxon>Polyangia</taxon>
        <taxon>Polyangiales</taxon>
        <taxon>Labilitrichaceae</taxon>
        <taxon>Labilithrix</taxon>
    </lineage>
</organism>
<evidence type="ECO:0000313" key="3">
    <source>
        <dbReference type="Proteomes" id="UP000064967"/>
    </source>
</evidence>
<proteinExistence type="predicted"/>
<accession>A0A0K1Q1F3</accession>
<name>A0A0K1Q1F3_9BACT</name>
<evidence type="ECO:0008006" key="4">
    <source>
        <dbReference type="Google" id="ProtNLM"/>
    </source>
</evidence>
<feature type="chain" id="PRO_5005466438" description="Lipoprotein" evidence="1">
    <location>
        <begin position="33"/>
        <end position="242"/>
    </location>
</feature>
<sequence length="242" mass="26095">MKTITTSVRFVAPLLFAIGTFACFTTAGCAAAQDTGDDVVEDESAVTAKSNDPFDPRACTGAELSTSDIAKYLPAGGTHGVAGKYYVATRRRTCTNVSGCSAWQAGAHEVLSEQISDPAIPMTGGNVYAEVYSTNYRLPPVVLNLFDPEGKPWFHVAPPAKDLDLGYFVEPGYISAKWACDSSDMRSCEVFKLSTPNRGSFFEVGEVIRSGKKCVVFSLTGSKQPTSLVEDQFEARFLVRLK</sequence>
<protein>
    <recommendedName>
        <fullName evidence="4">Lipoprotein</fullName>
    </recommendedName>
</protein>
<keyword evidence="3" id="KW-1185">Reference proteome</keyword>
<dbReference type="PROSITE" id="PS51257">
    <property type="entry name" value="PROKAR_LIPOPROTEIN"/>
    <property type="match status" value="1"/>
</dbReference>
<dbReference type="KEGG" id="llu:AKJ09_06272"/>
<dbReference type="RefSeq" id="WP_146651038.1">
    <property type="nucleotide sequence ID" value="NZ_CP012333.1"/>
</dbReference>
<dbReference type="STRING" id="1391654.AKJ09_06272"/>